<evidence type="ECO:0000256" key="2">
    <source>
        <dbReference type="ARBA" id="ARBA00008676"/>
    </source>
</evidence>
<dbReference type="RefSeq" id="WP_172460501.1">
    <property type="nucleotide sequence ID" value="NZ_CBCRZU010000008.1"/>
</dbReference>
<dbReference type="FunFam" id="3.20.20.60:FF:000003">
    <property type="entry name" value="3-methyl-2-oxobutanoate hydroxymethyltransferase"/>
    <property type="match status" value="1"/>
</dbReference>
<keyword evidence="13" id="KW-0489">Methyltransferase</keyword>
<evidence type="ECO:0000256" key="8">
    <source>
        <dbReference type="HAMAP-Rule" id="MF_00156"/>
    </source>
</evidence>
<evidence type="ECO:0000313" key="13">
    <source>
        <dbReference type="EMBL" id="STY98316.1"/>
    </source>
</evidence>
<dbReference type="GO" id="GO:0000287">
    <property type="term" value="F:magnesium ion binding"/>
    <property type="evidence" value="ECO:0007669"/>
    <property type="project" value="TreeGrafter"/>
</dbReference>
<dbReference type="GO" id="GO:0008168">
    <property type="term" value="F:methyltransferase activity"/>
    <property type="evidence" value="ECO:0007669"/>
    <property type="project" value="UniProtKB-KW"/>
</dbReference>
<dbReference type="GO" id="GO:0015940">
    <property type="term" value="P:pantothenate biosynthetic process"/>
    <property type="evidence" value="ECO:0007669"/>
    <property type="project" value="UniProtKB-UniRule"/>
</dbReference>
<sequence>MSYVSNLESNPDSTTESTSAAATTKPKLPVTLSTLNKLKANGETFSCLTCYDASFAAAMQVAAIDTILIGDSLGMVVQGQTSTLPVTIADMVYHTQNVARANSHALILCDLPFMSVATLERALDASQAVMQAGAHVVKIEGGAELAEIVSVLANNGVPTCVHLGLTPQSVNVFGGYKVQGKTDAQAEKLMADCQAVVEAGAAILLLECVPAELAKKVRDTFPVPVIGIGAGVECDGQVLVMHDMLGVYTRKPAKFVKDFLTDEHNETKDITGAFKAYHKAVKDRTFPTPAHSF</sequence>
<dbReference type="InterPro" id="IPR015813">
    <property type="entry name" value="Pyrv/PenolPyrv_kinase-like_dom"/>
</dbReference>
<comment type="cofactor">
    <cofactor evidence="8 11">
        <name>Mg(2+)</name>
        <dbReference type="ChEBI" id="CHEBI:18420"/>
    </cofactor>
    <text evidence="8 11">Binds 1 Mg(2+) ion per subunit.</text>
</comment>
<dbReference type="GO" id="GO:0032259">
    <property type="term" value="P:methylation"/>
    <property type="evidence" value="ECO:0007669"/>
    <property type="project" value="UniProtKB-KW"/>
</dbReference>
<evidence type="ECO:0000256" key="7">
    <source>
        <dbReference type="ARBA" id="ARBA00056497"/>
    </source>
</evidence>
<dbReference type="InterPro" id="IPR003700">
    <property type="entry name" value="Pantoate_hydroxy_MeTrfase"/>
</dbReference>
<dbReference type="EC" id="2.1.2.11" evidence="8"/>
<dbReference type="Gene3D" id="3.20.20.60">
    <property type="entry name" value="Phosphoenolpyruvate-binding domains"/>
    <property type="match status" value="1"/>
</dbReference>
<name>A0A378QCX4_FAUOS</name>
<keyword evidence="6 8" id="KW-0479">Metal-binding</keyword>
<keyword evidence="8 11" id="KW-0460">Magnesium</keyword>
<dbReference type="GeneID" id="35779319"/>
<evidence type="ECO:0000256" key="9">
    <source>
        <dbReference type="PIRSR" id="PIRSR000388-1"/>
    </source>
</evidence>
<evidence type="ECO:0000256" key="12">
    <source>
        <dbReference type="SAM" id="MobiDB-lite"/>
    </source>
</evidence>
<evidence type="ECO:0000256" key="4">
    <source>
        <dbReference type="ARBA" id="ARBA00022655"/>
    </source>
</evidence>
<keyword evidence="8" id="KW-0963">Cytoplasm</keyword>
<dbReference type="InterPro" id="IPR040442">
    <property type="entry name" value="Pyrv_kinase-like_dom_sf"/>
</dbReference>
<feature type="region of interest" description="Disordered" evidence="12">
    <location>
        <begin position="1"/>
        <end position="23"/>
    </location>
</feature>
<dbReference type="NCBIfam" id="NF001452">
    <property type="entry name" value="PRK00311.1"/>
    <property type="match status" value="1"/>
</dbReference>
<dbReference type="GO" id="GO:0003864">
    <property type="term" value="F:3-methyl-2-oxobutanoate hydroxymethyltransferase activity"/>
    <property type="evidence" value="ECO:0007669"/>
    <property type="project" value="UniProtKB-UniRule"/>
</dbReference>
<comment type="subcellular location">
    <subcellularLocation>
        <location evidence="8">Cytoplasm</location>
    </subcellularLocation>
</comment>
<evidence type="ECO:0000256" key="10">
    <source>
        <dbReference type="PIRSR" id="PIRSR000388-2"/>
    </source>
</evidence>
<feature type="binding site" evidence="8 11">
    <location>
        <position position="140"/>
    </location>
    <ligand>
        <name>Mg(2+)</name>
        <dbReference type="ChEBI" id="CHEBI:18420"/>
    </ligand>
</feature>
<keyword evidence="14" id="KW-1185">Reference proteome</keyword>
<evidence type="ECO:0000256" key="1">
    <source>
        <dbReference type="ARBA" id="ARBA00005033"/>
    </source>
</evidence>
<evidence type="ECO:0000256" key="6">
    <source>
        <dbReference type="ARBA" id="ARBA00022723"/>
    </source>
</evidence>
<feature type="compositionally biased region" description="Polar residues" evidence="12">
    <location>
        <begin position="1"/>
        <end position="12"/>
    </location>
</feature>
<comment type="subunit">
    <text evidence="3 8">Homodecamer; pentamer of dimers.</text>
</comment>
<feature type="binding site" evidence="8 10">
    <location>
        <begin position="71"/>
        <end position="72"/>
    </location>
    <ligand>
        <name>3-methyl-2-oxobutanoate</name>
        <dbReference type="ChEBI" id="CHEBI:11851"/>
    </ligand>
</feature>
<feature type="active site" description="Proton acceptor" evidence="8 9">
    <location>
        <position position="207"/>
    </location>
</feature>
<dbReference type="Proteomes" id="UP000255230">
    <property type="component" value="Unassembled WGS sequence"/>
</dbReference>
<comment type="pathway">
    <text evidence="1 8">Cofactor biosynthesis; (R)-pantothenate biosynthesis; (R)-pantoate from 3-methyl-2-oxobutanoate: step 1/2.</text>
</comment>
<dbReference type="GO" id="GO:0005737">
    <property type="term" value="C:cytoplasm"/>
    <property type="evidence" value="ECO:0007669"/>
    <property type="project" value="UniProtKB-SubCell"/>
</dbReference>
<keyword evidence="5 8" id="KW-0808">Transferase</keyword>
<evidence type="ECO:0000313" key="14">
    <source>
        <dbReference type="Proteomes" id="UP000255230"/>
    </source>
</evidence>
<feature type="compositionally biased region" description="Low complexity" evidence="12">
    <location>
        <begin position="13"/>
        <end position="23"/>
    </location>
</feature>
<dbReference type="PIRSF" id="PIRSF000388">
    <property type="entry name" value="Pantoate_hydroxy_MeTrfase"/>
    <property type="match status" value="1"/>
</dbReference>
<dbReference type="NCBIfam" id="TIGR00222">
    <property type="entry name" value="panB"/>
    <property type="match status" value="1"/>
</dbReference>
<dbReference type="UniPathway" id="UPA00028">
    <property type="reaction ID" value="UER00003"/>
</dbReference>
<comment type="similarity">
    <text evidence="2 8">Belongs to the PanB family.</text>
</comment>
<evidence type="ECO:0000256" key="5">
    <source>
        <dbReference type="ARBA" id="ARBA00022679"/>
    </source>
</evidence>
<accession>A0A378QCX4</accession>
<organism evidence="13 14">
    <name type="scientific">Faucicola osloensis</name>
    <name type="common">Moraxella osloensis</name>
    <dbReference type="NCBI Taxonomy" id="34062"/>
    <lineage>
        <taxon>Bacteria</taxon>
        <taxon>Pseudomonadati</taxon>
        <taxon>Pseudomonadota</taxon>
        <taxon>Gammaproteobacteria</taxon>
        <taxon>Moraxellales</taxon>
        <taxon>Moraxellaceae</taxon>
        <taxon>Faucicola</taxon>
    </lineage>
</organism>
<feature type="binding site" evidence="8 10">
    <location>
        <position position="138"/>
    </location>
    <ligand>
        <name>3-methyl-2-oxobutanoate</name>
        <dbReference type="ChEBI" id="CHEBI:11851"/>
    </ligand>
</feature>
<protein>
    <recommendedName>
        <fullName evidence="8">3-methyl-2-oxobutanoate hydroxymethyltransferase</fullName>
        <ecNumber evidence="8">2.1.2.11</ecNumber>
    </recommendedName>
    <alternativeName>
        <fullName evidence="8">Ketopantoate hydroxymethyltransferase</fullName>
        <shortName evidence="8">KPHMT</shortName>
    </alternativeName>
</protein>
<comment type="function">
    <text evidence="7 8">Catalyzes the reversible reaction in which hydroxymethyl group from 5,10-methylenetetrahydrofolate is transferred onto alpha-ketoisovalerate to form ketopantoate.</text>
</comment>
<evidence type="ECO:0000256" key="3">
    <source>
        <dbReference type="ARBA" id="ARBA00011424"/>
    </source>
</evidence>
<proteinExistence type="inferred from homology"/>
<dbReference type="SUPFAM" id="SSF51621">
    <property type="entry name" value="Phosphoenolpyruvate/pyruvate domain"/>
    <property type="match status" value="1"/>
</dbReference>
<dbReference type="CDD" id="cd06557">
    <property type="entry name" value="KPHMT-like"/>
    <property type="match status" value="1"/>
</dbReference>
<dbReference type="PANTHER" id="PTHR20881">
    <property type="entry name" value="3-METHYL-2-OXOBUTANOATE HYDROXYMETHYLTRANSFERASE"/>
    <property type="match status" value="1"/>
</dbReference>
<evidence type="ECO:0000256" key="11">
    <source>
        <dbReference type="PIRSR" id="PIRSR000388-3"/>
    </source>
</evidence>
<feature type="binding site" evidence="8 11">
    <location>
        <position position="71"/>
    </location>
    <ligand>
        <name>Mg(2+)</name>
        <dbReference type="ChEBI" id="CHEBI:18420"/>
    </ligand>
</feature>
<dbReference type="HAMAP" id="MF_00156">
    <property type="entry name" value="PanB"/>
    <property type="match status" value="1"/>
</dbReference>
<dbReference type="EMBL" id="UGPY01000001">
    <property type="protein sequence ID" value="STY98316.1"/>
    <property type="molecule type" value="Genomic_DNA"/>
</dbReference>
<dbReference type="PANTHER" id="PTHR20881:SF0">
    <property type="entry name" value="3-METHYL-2-OXOBUTANOATE HYDROXYMETHYLTRANSFERASE"/>
    <property type="match status" value="1"/>
</dbReference>
<keyword evidence="4 8" id="KW-0566">Pantothenate biosynthesis</keyword>
<comment type="catalytic activity">
    <reaction evidence="8">
        <text>(6R)-5,10-methylene-5,6,7,8-tetrahydrofolate + 3-methyl-2-oxobutanoate + H2O = 2-dehydropantoate + (6S)-5,6,7,8-tetrahydrofolate</text>
        <dbReference type="Rhea" id="RHEA:11824"/>
        <dbReference type="ChEBI" id="CHEBI:11561"/>
        <dbReference type="ChEBI" id="CHEBI:11851"/>
        <dbReference type="ChEBI" id="CHEBI:15377"/>
        <dbReference type="ChEBI" id="CHEBI:15636"/>
        <dbReference type="ChEBI" id="CHEBI:57453"/>
        <dbReference type="EC" id="2.1.2.11"/>
    </reaction>
</comment>
<dbReference type="AlphaFoldDB" id="A0A378QCX4"/>
<dbReference type="Pfam" id="PF02548">
    <property type="entry name" value="Pantoate_transf"/>
    <property type="match status" value="1"/>
</dbReference>
<reference evidence="13 14" key="1">
    <citation type="submission" date="2018-06" db="EMBL/GenBank/DDBJ databases">
        <authorList>
            <consortium name="Pathogen Informatics"/>
            <person name="Doyle S."/>
        </authorList>
    </citation>
    <scope>NUCLEOTIDE SEQUENCE [LARGE SCALE GENOMIC DNA]</scope>
    <source>
        <strain evidence="13 14">NCTC10465</strain>
    </source>
</reference>
<gene>
    <name evidence="8 13" type="primary">panB</name>
    <name evidence="13" type="ORF">NCTC10465_02125</name>
</gene>
<feature type="binding site" evidence="8 11">
    <location>
        <position position="110"/>
    </location>
    <ligand>
        <name>Mg(2+)</name>
        <dbReference type="ChEBI" id="CHEBI:18420"/>
    </ligand>
</feature>
<feature type="binding site" evidence="8 10">
    <location>
        <position position="110"/>
    </location>
    <ligand>
        <name>3-methyl-2-oxobutanoate</name>
        <dbReference type="ChEBI" id="CHEBI:11851"/>
    </ligand>
</feature>